<accession>A0A1Y2JWE5</accession>
<sequence>MQARASELVGHVYVQTNETQNRIMHFGRSADGQLKLIESIPTGGAGSGVFKPISGQKSAPNAFEGAGSVILAESKSLLFATNGGDNSVTSFRVGPDGKLTVIDRQPTGEPVTGHSGTAKSLAYRPQSRTLYVLHAFGPNHLRSYTVAAEGKLKLRPERHSVNTETKTDRVSTQAVLSPGGRFLLVDILFDARPAVNPDRSPNLVVANAPDPDGLVIFPVRDDGTLDKPSFADAGGAGPFYIAFLNGSRDTFLNGLAVGDGVLVSRIDDDGRVTDGPLAPVNTALGKPSELCWLQVTSDNSLVLATNFGYGTVSTYRLVEGRLSLLQDPANDGIRGDGTFRAVNGLVSSGPSDSWLTPDDKYFYQIFGNAQVLVSYRLDKTSGRLSEIGRNPIPYNSPQGLAGF</sequence>
<keyword evidence="1" id="KW-0119">Carbohydrate metabolism</keyword>
<dbReference type="InterPro" id="IPR011048">
    <property type="entry name" value="Haem_d1_sf"/>
</dbReference>
<protein>
    <recommendedName>
        <fullName evidence="4">3-carboxymuconate cyclase</fullName>
    </recommendedName>
</protein>
<dbReference type="SUPFAM" id="SSF51004">
    <property type="entry name" value="C-terminal (heme d1) domain of cytochrome cd1-nitrite reductase"/>
    <property type="match status" value="1"/>
</dbReference>
<dbReference type="InterPro" id="IPR050282">
    <property type="entry name" value="Cycloisomerase_2"/>
</dbReference>
<evidence type="ECO:0000313" key="3">
    <source>
        <dbReference type="Proteomes" id="UP000193335"/>
    </source>
</evidence>
<dbReference type="InterPro" id="IPR011044">
    <property type="entry name" value="Quino_amine_DH_bsu"/>
</dbReference>
<dbReference type="SUPFAM" id="SSF50969">
    <property type="entry name" value="YVTN repeat-like/Quinoprotein amine dehydrogenase"/>
    <property type="match status" value="1"/>
</dbReference>
<dbReference type="Gene3D" id="2.130.10.10">
    <property type="entry name" value="YVTN repeat-like/Quinoprotein amine dehydrogenase"/>
    <property type="match status" value="2"/>
</dbReference>
<keyword evidence="1" id="KW-0313">Glucose metabolism</keyword>
<dbReference type="InterPro" id="IPR015943">
    <property type="entry name" value="WD40/YVTN_repeat-like_dom_sf"/>
</dbReference>
<dbReference type="PANTHER" id="PTHR30344">
    <property type="entry name" value="6-PHOSPHOGLUCONOLACTONASE-RELATED"/>
    <property type="match status" value="1"/>
</dbReference>
<evidence type="ECO:0000313" key="2">
    <source>
        <dbReference type="EMBL" id="OSJ35816.1"/>
    </source>
</evidence>
<dbReference type="Proteomes" id="UP000193335">
    <property type="component" value="Unassembled WGS sequence"/>
</dbReference>
<proteinExistence type="predicted"/>
<dbReference type="GO" id="GO:0017057">
    <property type="term" value="F:6-phosphogluconolactonase activity"/>
    <property type="evidence" value="ECO:0007669"/>
    <property type="project" value="TreeGrafter"/>
</dbReference>
<dbReference type="PANTHER" id="PTHR30344:SF1">
    <property type="entry name" value="6-PHOSPHOGLUCONOLACTONASE"/>
    <property type="match status" value="1"/>
</dbReference>
<organism evidence="2 3">
    <name type="scientific">Bradyrhizobium japonicum</name>
    <dbReference type="NCBI Taxonomy" id="375"/>
    <lineage>
        <taxon>Bacteria</taxon>
        <taxon>Pseudomonadati</taxon>
        <taxon>Pseudomonadota</taxon>
        <taxon>Alphaproteobacteria</taxon>
        <taxon>Hyphomicrobiales</taxon>
        <taxon>Nitrobacteraceae</taxon>
        <taxon>Bradyrhizobium</taxon>
    </lineage>
</organism>
<evidence type="ECO:0000256" key="1">
    <source>
        <dbReference type="ARBA" id="ARBA00022526"/>
    </source>
</evidence>
<dbReference type="AlphaFoldDB" id="A0A1Y2JWE5"/>
<dbReference type="EMBL" id="NAFL01000211">
    <property type="protein sequence ID" value="OSJ35816.1"/>
    <property type="molecule type" value="Genomic_DNA"/>
</dbReference>
<reference evidence="2 3" key="1">
    <citation type="submission" date="2017-03" db="EMBL/GenBank/DDBJ databases">
        <title>Whole genome sequences of fourteen strains of Bradyrhizobium canariense and one strain of Bradyrhizobium japonicum isolated from Lupinus (Papilionoideae: Genisteae) species in Algeria.</title>
        <authorList>
            <person name="Crovadore J."/>
            <person name="Chekireb D."/>
            <person name="Brachmann A."/>
            <person name="Chablais R."/>
            <person name="Cochard B."/>
            <person name="Lefort F."/>
        </authorList>
    </citation>
    <scope>NUCLEOTIDE SEQUENCE [LARGE SCALE GENOMIC DNA]</scope>
    <source>
        <strain evidence="2 3">UBMA197</strain>
    </source>
</reference>
<evidence type="ECO:0008006" key="4">
    <source>
        <dbReference type="Google" id="ProtNLM"/>
    </source>
</evidence>
<name>A0A1Y2JWE5_BRAJP</name>
<dbReference type="GO" id="GO:0006006">
    <property type="term" value="P:glucose metabolic process"/>
    <property type="evidence" value="ECO:0007669"/>
    <property type="project" value="UniProtKB-KW"/>
</dbReference>
<gene>
    <name evidence="2" type="ORF">BSZ19_07110</name>
</gene>
<comment type="caution">
    <text evidence="2">The sequence shown here is derived from an EMBL/GenBank/DDBJ whole genome shotgun (WGS) entry which is preliminary data.</text>
</comment>